<reference evidence="2 3" key="1">
    <citation type="submission" date="2020-06" db="EMBL/GenBank/DDBJ databases">
        <title>Genome mining for natural products.</title>
        <authorList>
            <person name="Zhang B."/>
            <person name="Shi J."/>
            <person name="Ge H."/>
        </authorList>
    </citation>
    <scope>NUCLEOTIDE SEQUENCE [LARGE SCALE GENOMIC DNA]</scope>
    <source>
        <strain evidence="2 3">NA00687</strain>
    </source>
</reference>
<dbReference type="SUPFAM" id="SSF47413">
    <property type="entry name" value="lambda repressor-like DNA-binding domains"/>
    <property type="match status" value="1"/>
</dbReference>
<evidence type="ECO:0000313" key="3">
    <source>
        <dbReference type="Proteomes" id="UP000509303"/>
    </source>
</evidence>
<evidence type="ECO:0000259" key="1">
    <source>
        <dbReference type="PROSITE" id="PS50943"/>
    </source>
</evidence>
<dbReference type="Gene3D" id="1.10.260.40">
    <property type="entry name" value="lambda repressor-like DNA-binding domains"/>
    <property type="match status" value="1"/>
</dbReference>
<protein>
    <submittedName>
        <fullName evidence="2">Helix-turn-helix transcriptional regulator</fullName>
    </submittedName>
</protein>
<dbReference type="PROSITE" id="PS50943">
    <property type="entry name" value="HTH_CROC1"/>
    <property type="match status" value="1"/>
</dbReference>
<keyword evidence="3" id="KW-1185">Reference proteome</keyword>
<organism evidence="2 3">
    <name type="scientific">Streptomyces buecherae</name>
    <dbReference type="NCBI Taxonomy" id="2763006"/>
    <lineage>
        <taxon>Bacteria</taxon>
        <taxon>Bacillati</taxon>
        <taxon>Actinomycetota</taxon>
        <taxon>Actinomycetes</taxon>
        <taxon>Kitasatosporales</taxon>
        <taxon>Streptomycetaceae</taxon>
        <taxon>Streptomyces</taxon>
    </lineage>
</organism>
<accession>A0A7H8NJK9</accession>
<dbReference type="CDD" id="cd00093">
    <property type="entry name" value="HTH_XRE"/>
    <property type="match status" value="1"/>
</dbReference>
<dbReference type="GO" id="GO:0003677">
    <property type="term" value="F:DNA binding"/>
    <property type="evidence" value="ECO:0007669"/>
    <property type="project" value="InterPro"/>
</dbReference>
<name>A0A7H8NJK9_9ACTN</name>
<dbReference type="AlphaFoldDB" id="A0A7H8NJK9"/>
<dbReference type="EMBL" id="CP054929">
    <property type="protein sequence ID" value="QKW54739.1"/>
    <property type="molecule type" value="Genomic_DNA"/>
</dbReference>
<dbReference type="InterPro" id="IPR001387">
    <property type="entry name" value="Cro/C1-type_HTH"/>
</dbReference>
<proteinExistence type="predicted"/>
<dbReference type="Proteomes" id="UP000509303">
    <property type="component" value="Chromosome"/>
</dbReference>
<feature type="domain" description="HTH cro/C1-type" evidence="1">
    <location>
        <begin position="18"/>
        <end position="73"/>
    </location>
</feature>
<dbReference type="Pfam" id="PF19054">
    <property type="entry name" value="DUF5753"/>
    <property type="match status" value="1"/>
</dbReference>
<gene>
    <name evidence="2" type="ORF">HUT08_24440</name>
</gene>
<dbReference type="InterPro" id="IPR043917">
    <property type="entry name" value="DUF5753"/>
</dbReference>
<sequence length="294" mass="32553">MGLRANPTYRQRRFGAEVRKIRERAGLNVGESATVMSMQMAHISSVETGRTGLSEERLRALAAASGREDTAYVDALVEMGRASGRGWWSSYRERVRPSLLDLAELEAGARGIIGYEPMFIPGLLQTEEYAAIIHHEGYARETPEALGRAVEFRMERQRIVTGEDAPLIHLVIHEAALHVSLGSREVMRDQLLRLIEMSRLPNVTIQVLPFDGPVAFGTSFTLVEPDVAALGTVVVAHVEQSLYLGGSEELARYKETFARLREMALPAVDAAVRPEAHVNKDSPGLIQRLLYPLL</sequence>
<dbReference type="InterPro" id="IPR010982">
    <property type="entry name" value="Lambda_DNA-bd_dom_sf"/>
</dbReference>
<evidence type="ECO:0000313" key="2">
    <source>
        <dbReference type="EMBL" id="QKW54739.1"/>
    </source>
</evidence>
<dbReference type="RefSeq" id="WP_176166381.1">
    <property type="nucleotide sequence ID" value="NZ_CP054929.1"/>
</dbReference>
<dbReference type="Pfam" id="PF13560">
    <property type="entry name" value="HTH_31"/>
    <property type="match status" value="1"/>
</dbReference>